<dbReference type="InterPro" id="IPR004843">
    <property type="entry name" value="Calcineurin-like_PHP"/>
</dbReference>
<evidence type="ECO:0000313" key="3">
    <source>
        <dbReference type="Proteomes" id="UP001501166"/>
    </source>
</evidence>
<organism evidence="2 3">
    <name type="scientific">Alkalibacterium iburiense</name>
    <dbReference type="NCBI Taxonomy" id="290589"/>
    <lineage>
        <taxon>Bacteria</taxon>
        <taxon>Bacillati</taxon>
        <taxon>Bacillota</taxon>
        <taxon>Bacilli</taxon>
        <taxon>Lactobacillales</taxon>
        <taxon>Carnobacteriaceae</taxon>
        <taxon>Alkalibacterium</taxon>
    </lineage>
</organism>
<reference evidence="2 3" key="1">
    <citation type="journal article" date="2019" name="Int. J. Syst. Evol. Microbiol.">
        <title>The Global Catalogue of Microorganisms (GCM) 10K type strain sequencing project: providing services to taxonomists for standard genome sequencing and annotation.</title>
        <authorList>
            <consortium name="The Broad Institute Genomics Platform"/>
            <consortium name="The Broad Institute Genome Sequencing Center for Infectious Disease"/>
            <person name="Wu L."/>
            <person name="Ma J."/>
        </authorList>
    </citation>
    <scope>NUCLEOTIDE SEQUENCE [LARGE SCALE GENOMIC DNA]</scope>
    <source>
        <strain evidence="2 3">JCM 12662</strain>
    </source>
</reference>
<accession>A0ABN0XMH0</accession>
<protein>
    <submittedName>
        <fullName evidence="2">Metallophosphoesterase</fullName>
    </submittedName>
</protein>
<keyword evidence="3" id="KW-1185">Reference proteome</keyword>
<dbReference type="EMBL" id="BAAACW010000127">
    <property type="protein sequence ID" value="GAA0367684.1"/>
    <property type="molecule type" value="Genomic_DNA"/>
</dbReference>
<evidence type="ECO:0000313" key="2">
    <source>
        <dbReference type="EMBL" id="GAA0367684.1"/>
    </source>
</evidence>
<dbReference type="PANTHER" id="PTHR42850:SF4">
    <property type="entry name" value="ZINC-DEPENDENT ENDOPOLYPHOSPHATASE"/>
    <property type="match status" value="1"/>
</dbReference>
<dbReference type="SUPFAM" id="SSF56300">
    <property type="entry name" value="Metallo-dependent phosphatases"/>
    <property type="match status" value="1"/>
</dbReference>
<dbReference type="RefSeq" id="WP_343756166.1">
    <property type="nucleotide sequence ID" value="NZ_BAAACW010000127.1"/>
</dbReference>
<dbReference type="PANTHER" id="PTHR42850">
    <property type="entry name" value="METALLOPHOSPHOESTERASE"/>
    <property type="match status" value="1"/>
</dbReference>
<dbReference type="Gene3D" id="3.60.21.10">
    <property type="match status" value="1"/>
</dbReference>
<evidence type="ECO:0000259" key="1">
    <source>
        <dbReference type="Pfam" id="PF00149"/>
    </source>
</evidence>
<dbReference type="Pfam" id="PF00149">
    <property type="entry name" value="Metallophos"/>
    <property type="match status" value="1"/>
</dbReference>
<dbReference type="Proteomes" id="UP001501166">
    <property type="component" value="Unassembled WGS sequence"/>
</dbReference>
<gene>
    <name evidence="2" type="ORF">GCM10008932_19450</name>
</gene>
<feature type="domain" description="Calcineurin-like phosphoesterase" evidence="1">
    <location>
        <begin position="5"/>
        <end position="186"/>
    </location>
</feature>
<name>A0ABN0XMH0_9LACT</name>
<dbReference type="InterPro" id="IPR029052">
    <property type="entry name" value="Metallo-depent_PP-like"/>
</dbReference>
<comment type="caution">
    <text evidence="2">The sequence shown here is derived from an EMBL/GenBank/DDBJ whole genome shotgun (WGS) entry which is preliminary data.</text>
</comment>
<proteinExistence type="predicted"/>
<sequence>MKKKLFAVGDIHGQITQFKKLLTYWNEEEEQLLLIGDLGDRGENPRACFELARDLVENKKAICLRGNHEDMFINFLKTPQHSAPLFDMNGGMVTIQTFLDHEEEKYDAVELARSIQTKHPWLKPFLLSLPLKYEWEKYVFTHAGVNLTLPDWRNSSDRDFVWIREGFYDQPNHTDKVFVFGHTVTATLHEDQSSTDIWKTKDGKIGIDGGAVYGGTLHGVVFDNEGIVNHYKVDNKGYAYSETLRKG</sequence>
<dbReference type="InterPro" id="IPR050126">
    <property type="entry name" value="Ap4A_hydrolase"/>
</dbReference>